<evidence type="ECO:0000313" key="5">
    <source>
        <dbReference type="Proteomes" id="UP000232453"/>
    </source>
</evidence>
<keyword evidence="1" id="KW-0378">Hydrolase</keyword>
<comment type="caution">
    <text evidence="4">The sequence shown here is derived from an EMBL/GenBank/DDBJ whole genome shotgun (WGS) entry which is preliminary data.</text>
</comment>
<name>A0AA44UQ46_PSEA5</name>
<dbReference type="EMBL" id="PHUJ01000003">
    <property type="protein sequence ID" value="PKB31424.1"/>
    <property type="molecule type" value="Genomic_DNA"/>
</dbReference>
<dbReference type="GO" id="GO:0016787">
    <property type="term" value="F:hydrolase activity"/>
    <property type="evidence" value="ECO:0007669"/>
    <property type="project" value="UniProtKB-KW"/>
</dbReference>
<dbReference type="PANTHER" id="PTHR48081:SF33">
    <property type="entry name" value="KYNURENINE FORMAMIDASE"/>
    <property type="match status" value="1"/>
</dbReference>
<gene>
    <name evidence="4" type="ORF">ATL51_3113</name>
</gene>
<dbReference type="Pfam" id="PF12697">
    <property type="entry name" value="Abhydrolase_6"/>
    <property type="match status" value="1"/>
</dbReference>
<protein>
    <submittedName>
        <fullName evidence="4">Prolyl oligopeptidase family protein</fullName>
    </submittedName>
</protein>
<dbReference type="Gene3D" id="3.40.50.1820">
    <property type="entry name" value="alpha/beta hydrolase"/>
    <property type="match status" value="1"/>
</dbReference>
<dbReference type="InterPro" id="IPR029058">
    <property type="entry name" value="AB_hydrolase_fold"/>
</dbReference>
<feature type="region of interest" description="Disordered" evidence="2">
    <location>
        <begin position="1"/>
        <end position="30"/>
    </location>
</feature>
<dbReference type="PANTHER" id="PTHR48081">
    <property type="entry name" value="AB HYDROLASE SUPERFAMILY PROTEIN C4A8.06C"/>
    <property type="match status" value="1"/>
</dbReference>
<organism evidence="4 5">
    <name type="scientific">Pseudonocardia alni</name>
    <name type="common">Amycolata alni</name>
    <dbReference type="NCBI Taxonomy" id="33907"/>
    <lineage>
        <taxon>Bacteria</taxon>
        <taxon>Bacillati</taxon>
        <taxon>Actinomycetota</taxon>
        <taxon>Actinomycetes</taxon>
        <taxon>Pseudonocardiales</taxon>
        <taxon>Pseudonocardiaceae</taxon>
        <taxon>Pseudonocardia</taxon>
    </lineage>
</organism>
<reference evidence="4 5" key="1">
    <citation type="submission" date="2017-11" db="EMBL/GenBank/DDBJ databases">
        <title>Sequencing the genomes of 1000 actinobacteria strains.</title>
        <authorList>
            <person name="Klenk H.-P."/>
        </authorList>
    </citation>
    <scope>NUCLEOTIDE SEQUENCE [LARGE SCALE GENOMIC DNA]</scope>
    <source>
        <strain evidence="4 5">DSM 44104</strain>
    </source>
</reference>
<feature type="domain" description="AB hydrolase-1" evidence="3">
    <location>
        <begin position="48"/>
        <end position="228"/>
    </location>
</feature>
<accession>A0AA44UQ46</accession>
<dbReference type="AlphaFoldDB" id="A0AA44UQ46"/>
<evidence type="ECO:0000256" key="1">
    <source>
        <dbReference type="ARBA" id="ARBA00022801"/>
    </source>
</evidence>
<sequence length="245" mass="25098">MIRARPPVVNGSVLSRPAPEPPRTVAVGDDPDQVMDLWPDGGPGRPLVVLVHGGFWRPPIDRTHLRSMAAALNALGLPVASLEYRRVPGDPDATVADVLAGLRAARAVAGPVVAVGHSAGGHLVLHAAAVEPSLLRATVPLAPVADLALADAEHLGDGAVRAYLGGPAAGRTDLDPAAGPTPPGPVTIVHGDADDRVPLGVSRSYAGRHPSVRLVELPGCDHFAVVDPLSAAWETVTREILAAAT</sequence>
<proteinExistence type="predicted"/>
<dbReference type="InterPro" id="IPR000073">
    <property type="entry name" value="AB_hydrolase_1"/>
</dbReference>
<evidence type="ECO:0000256" key="2">
    <source>
        <dbReference type="SAM" id="MobiDB-lite"/>
    </source>
</evidence>
<dbReference type="Proteomes" id="UP000232453">
    <property type="component" value="Unassembled WGS sequence"/>
</dbReference>
<evidence type="ECO:0000313" key="4">
    <source>
        <dbReference type="EMBL" id="PKB31424.1"/>
    </source>
</evidence>
<dbReference type="SUPFAM" id="SSF53474">
    <property type="entry name" value="alpha/beta-Hydrolases"/>
    <property type="match status" value="1"/>
</dbReference>
<dbReference type="InterPro" id="IPR050300">
    <property type="entry name" value="GDXG_lipolytic_enzyme"/>
</dbReference>
<evidence type="ECO:0000259" key="3">
    <source>
        <dbReference type="Pfam" id="PF12697"/>
    </source>
</evidence>